<organism evidence="1 2">
    <name type="scientific">Synechocystis salina LEGE 00031</name>
    <dbReference type="NCBI Taxonomy" id="1828736"/>
    <lineage>
        <taxon>Bacteria</taxon>
        <taxon>Bacillati</taxon>
        <taxon>Cyanobacteriota</taxon>
        <taxon>Cyanophyceae</taxon>
        <taxon>Synechococcales</taxon>
        <taxon>Merismopediaceae</taxon>
        <taxon>Synechocystis</taxon>
    </lineage>
</organism>
<gene>
    <name evidence="1" type="ORF">IQ217_03105</name>
</gene>
<dbReference type="RefSeq" id="WP_194018883.1">
    <property type="nucleotide sequence ID" value="NZ_JADEVV010000006.1"/>
</dbReference>
<accession>A0ABR9VNE7</accession>
<dbReference type="Proteomes" id="UP000658720">
    <property type="component" value="Unassembled WGS sequence"/>
</dbReference>
<evidence type="ECO:0000313" key="2">
    <source>
        <dbReference type="Proteomes" id="UP000658720"/>
    </source>
</evidence>
<evidence type="ECO:0000313" key="1">
    <source>
        <dbReference type="EMBL" id="MBE9252860.1"/>
    </source>
</evidence>
<reference evidence="1 2" key="1">
    <citation type="submission" date="2020-10" db="EMBL/GenBank/DDBJ databases">
        <authorList>
            <person name="Castelo-Branco R."/>
            <person name="Eusebio N."/>
            <person name="Adriana R."/>
            <person name="Vieira A."/>
            <person name="Brugerolle De Fraissinette N."/>
            <person name="Rezende De Castro R."/>
            <person name="Schneider M.P."/>
            <person name="Vasconcelos V."/>
            <person name="Leao P.N."/>
        </authorList>
    </citation>
    <scope>NUCLEOTIDE SEQUENCE [LARGE SCALE GENOMIC DNA]</scope>
    <source>
        <strain evidence="1 2">LEGE 00031</strain>
    </source>
</reference>
<keyword evidence="2" id="KW-1185">Reference proteome</keyword>
<proteinExistence type="predicted"/>
<dbReference type="EMBL" id="JADEVV010000006">
    <property type="protein sequence ID" value="MBE9252860.1"/>
    <property type="molecule type" value="Genomic_DNA"/>
</dbReference>
<sequence>MPIKFTISEEELAKALDISHQKLLDIIEFFDSDPDDEWDLVEGKDYIVIRPSLGMKKFSDKGALEIAYYLDAHGSLGFVHRIKDFITQNSNRLKHALAQRIIQEEFSEPQDKIVQVNGRNFVHKQCLRRILETNGQTIKRTLEYLRQNSPLEIDIDYVERNFHNPKKQKQGQQLWFSGKGCVIVSREISQTLKDKARRSKCRTITVEIEKALQALDNDTKNISRKIENAKIRAKKRNKKTCQIKLIKPNSINQMILTAHHLYSVKGYPHLASVVDNLITIDSIIHQEFHSWMGGFDQPCTVQDFIDFVVERYPEHANETLMQRLYQVKNILKVEVAK</sequence>
<name>A0ABR9VNE7_9SYNC</name>
<protein>
    <submittedName>
        <fullName evidence="1">Uncharacterized protein</fullName>
    </submittedName>
</protein>
<comment type="caution">
    <text evidence="1">The sequence shown here is derived from an EMBL/GenBank/DDBJ whole genome shotgun (WGS) entry which is preliminary data.</text>
</comment>